<keyword evidence="6 10" id="KW-1133">Transmembrane helix</keyword>
<evidence type="ECO:0000313" key="12">
    <source>
        <dbReference type="Proteomes" id="UP001642520"/>
    </source>
</evidence>
<dbReference type="PANTHER" id="PTHR21137">
    <property type="entry name" value="ODORANT RECEPTOR"/>
    <property type="match status" value="1"/>
</dbReference>
<feature type="transmembrane region" description="Helical" evidence="10">
    <location>
        <begin position="348"/>
        <end position="367"/>
    </location>
</feature>
<evidence type="ECO:0000256" key="1">
    <source>
        <dbReference type="ARBA" id="ARBA00004651"/>
    </source>
</evidence>
<evidence type="ECO:0000256" key="10">
    <source>
        <dbReference type="RuleBase" id="RU351113"/>
    </source>
</evidence>
<accession>A0ABP1NK71</accession>
<keyword evidence="8 10" id="KW-0675">Receptor</keyword>
<comment type="similarity">
    <text evidence="10">Belongs to the insect chemoreceptor superfamily. Heteromeric odorant receptor channel (TC 1.A.69) family.</text>
</comment>
<evidence type="ECO:0000256" key="2">
    <source>
        <dbReference type="ARBA" id="ARBA00022475"/>
    </source>
</evidence>
<keyword evidence="4 10" id="KW-0812">Transmembrane</keyword>
<feature type="transmembrane region" description="Helical" evidence="10">
    <location>
        <begin position="73"/>
        <end position="94"/>
    </location>
</feature>
<dbReference type="PANTHER" id="PTHR21137:SF35">
    <property type="entry name" value="ODORANT RECEPTOR 19A-RELATED"/>
    <property type="match status" value="1"/>
</dbReference>
<proteinExistence type="inferred from homology"/>
<name>A0ABP1NK71_XYLVO</name>
<keyword evidence="5 10" id="KW-0552">Olfaction</keyword>
<comment type="subcellular location">
    <subcellularLocation>
        <location evidence="1 10">Cell membrane</location>
        <topology evidence="1 10">Multi-pass membrane protein</topology>
    </subcellularLocation>
</comment>
<evidence type="ECO:0000256" key="9">
    <source>
        <dbReference type="ARBA" id="ARBA00023224"/>
    </source>
</evidence>
<organism evidence="11 12">
    <name type="scientific">Xylocopa violacea</name>
    <name type="common">Violet carpenter bee</name>
    <name type="synonym">Apis violacea</name>
    <dbReference type="NCBI Taxonomy" id="135666"/>
    <lineage>
        <taxon>Eukaryota</taxon>
        <taxon>Metazoa</taxon>
        <taxon>Ecdysozoa</taxon>
        <taxon>Arthropoda</taxon>
        <taxon>Hexapoda</taxon>
        <taxon>Insecta</taxon>
        <taxon>Pterygota</taxon>
        <taxon>Neoptera</taxon>
        <taxon>Endopterygota</taxon>
        <taxon>Hymenoptera</taxon>
        <taxon>Apocrita</taxon>
        <taxon>Aculeata</taxon>
        <taxon>Apoidea</taxon>
        <taxon>Anthophila</taxon>
        <taxon>Apidae</taxon>
        <taxon>Xylocopa</taxon>
        <taxon>Xylocopa</taxon>
    </lineage>
</organism>
<sequence>MPRSTRVEKAIAFTQFSVALTCCWPLPSTATKYEVLRFKILRSVMLLNAFTLLVPLLYAIHVYRDDAGNMCRAVLLGLAVLQILVQSCLCITQYDRYQRLIEEMIFCCETASSYEAHVYQRYVDKYSVFYGIIAIWFYMTGFIVILGTLFISDPLPTNAEYPFVVNFEPVRSIVFVHQAFVGMQCAAHMAISIFCALLLFFASARFEILQLELRAVKDLDSLTKCIKKYHRVKRYATEVICAVRSIALITVVICGVATVFSGITIIGRQPFTVKIQFFSLASIALLKVFMCTWPADHLMHISENAMQGVYESEWYKQSLRIQKCILFTLVPQAPVILSVRFVIPTLSLNYYCSFISNVFSLFTVLRVTMIRDEDDY</sequence>
<dbReference type="EMBL" id="CAXAJV020001290">
    <property type="protein sequence ID" value="CAL7939840.1"/>
    <property type="molecule type" value="Genomic_DNA"/>
</dbReference>
<evidence type="ECO:0000256" key="3">
    <source>
        <dbReference type="ARBA" id="ARBA00022606"/>
    </source>
</evidence>
<reference evidence="11 12" key="1">
    <citation type="submission" date="2024-08" db="EMBL/GenBank/DDBJ databases">
        <authorList>
            <person name="Will J Nash"/>
            <person name="Angela Man"/>
            <person name="Seanna McTaggart"/>
            <person name="Kendall Baker"/>
            <person name="Tom Barker"/>
            <person name="Leah Catchpole"/>
            <person name="Alex Durrant"/>
            <person name="Karim Gharbi"/>
            <person name="Naomi Irish"/>
            <person name="Gemy Kaithakottil"/>
            <person name="Debby Ku"/>
            <person name="Aaliyah Providence"/>
            <person name="Felix Shaw"/>
            <person name="David Swarbreck"/>
            <person name="Chris Watkins"/>
            <person name="Ann M. McCartney"/>
            <person name="Giulio Formenti"/>
            <person name="Alice Mouton"/>
            <person name="Noel Vella"/>
            <person name="Bjorn M von Reumont"/>
            <person name="Adriana Vella"/>
            <person name="Wilfried Haerty"/>
        </authorList>
    </citation>
    <scope>NUCLEOTIDE SEQUENCE [LARGE SCALE GENOMIC DNA]</scope>
</reference>
<keyword evidence="3 10" id="KW-0716">Sensory transduction</keyword>
<comment type="caution">
    <text evidence="11">The sequence shown here is derived from an EMBL/GenBank/DDBJ whole genome shotgun (WGS) entry which is preliminary data.</text>
</comment>
<feature type="transmembrane region" description="Helical" evidence="10">
    <location>
        <begin position="40"/>
        <end position="61"/>
    </location>
</feature>
<feature type="transmembrane region" description="Helical" evidence="10">
    <location>
        <begin position="241"/>
        <end position="263"/>
    </location>
</feature>
<dbReference type="InterPro" id="IPR004117">
    <property type="entry name" value="7tm6_olfct_rcpt"/>
</dbReference>
<evidence type="ECO:0000256" key="4">
    <source>
        <dbReference type="ARBA" id="ARBA00022692"/>
    </source>
</evidence>
<evidence type="ECO:0000313" key="11">
    <source>
        <dbReference type="EMBL" id="CAL7939840.1"/>
    </source>
</evidence>
<keyword evidence="7 10" id="KW-0472">Membrane</keyword>
<evidence type="ECO:0000256" key="6">
    <source>
        <dbReference type="ARBA" id="ARBA00022989"/>
    </source>
</evidence>
<feature type="transmembrane region" description="Helical" evidence="10">
    <location>
        <begin position="128"/>
        <end position="152"/>
    </location>
</feature>
<protein>
    <recommendedName>
        <fullName evidence="10">Odorant receptor</fullName>
    </recommendedName>
</protein>
<dbReference type="Pfam" id="PF02949">
    <property type="entry name" value="7tm_6"/>
    <property type="match status" value="1"/>
</dbReference>
<gene>
    <name evidence="11" type="ORF">XYLVIOL_LOCUS4147</name>
</gene>
<keyword evidence="9 10" id="KW-0807">Transducer</keyword>
<dbReference type="Proteomes" id="UP001642520">
    <property type="component" value="Unassembled WGS sequence"/>
</dbReference>
<evidence type="ECO:0000256" key="8">
    <source>
        <dbReference type="ARBA" id="ARBA00023170"/>
    </source>
</evidence>
<evidence type="ECO:0000256" key="7">
    <source>
        <dbReference type="ARBA" id="ARBA00023136"/>
    </source>
</evidence>
<keyword evidence="12" id="KW-1185">Reference proteome</keyword>
<feature type="transmembrane region" description="Helical" evidence="10">
    <location>
        <begin position="172"/>
        <end position="201"/>
    </location>
</feature>
<evidence type="ECO:0000256" key="5">
    <source>
        <dbReference type="ARBA" id="ARBA00022725"/>
    </source>
</evidence>
<keyword evidence="2" id="KW-1003">Cell membrane</keyword>
<feature type="transmembrane region" description="Helical" evidence="10">
    <location>
        <begin position="275"/>
        <end position="293"/>
    </location>
</feature>